<keyword evidence="2" id="KW-1185">Reference proteome</keyword>
<organism evidence="1 2">
    <name type="scientific">Aeromonas popoffii</name>
    <dbReference type="NCBI Taxonomy" id="70856"/>
    <lineage>
        <taxon>Bacteria</taxon>
        <taxon>Pseudomonadati</taxon>
        <taxon>Pseudomonadota</taxon>
        <taxon>Gammaproteobacteria</taxon>
        <taxon>Aeromonadales</taxon>
        <taxon>Aeromonadaceae</taxon>
        <taxon>Aeromonas</taxon>
    </lineage>
</organism>
<reference evidence="1 2" key="1">
    <citation type="submission" date="2021-04" db="EMBL/GenBank/DDBJ databases">
        <title>Draft Genome of Aeromonas popoffii ID682, isolated from a natural water source in Idaho.</title>
        <authorList>
            <person name="Testerman T."/>
            <person name="Graf J."/>
        </authorList>
    </citation>
    <scope>NUCLEOTIDE SEQUENCE [LARGE SCALE GENOMIC DNA]</scope>
    <source>
        <strain evidence="1 2">ID682</strain>
    </source>
</reference>
<evidence type="ECO:0000313" key="1">
    <source>
        <dbReference type="EMBL" id="MBR7627990.1"/>
    </source>
</evidence>
<dbReference type="EMBL" id="JAGRZL010000010">
    <property type="protein sequence ID" value="MBR7627990.1"/>
    <property type="molecule type" value="Genomic_DNA"/>
</dbReference>
<dbReference type="Gene3D" id="2.10.290.10">
    <property type="entry name" value="YfgJ-like"/>
    <property type="match status" value="1"/>
</dbReference>
<dbReference type="SUPFAM" id="SSF161187">
    <property type="entry name" value="YfgJ-like"/>
    <property type="match status" value="1"/>
</dbReference>
<dbReference type="RefSeq" id="WP_212512677.1">
    <property type="nucleotide sequence ID" value="NZ_CAWQDX010000002.1"/>
</dbReference>
<evidence type="ECO:0000313" key="2">
    <source>
        <dbReference type="Proteomes" id="UP000675653"/>
    </source>
</evidence>
<dbReference type="InterPro" id="IPR029037">
    <property type="entry name" value="DUF1407/YfgJ-like_sf"/>
</dbReference>
<dbReference type="Proteomes" id="UP000675653">
    <property type="component" value="Unassembled WGS sequence"/>
</dbReference>
<dbReference type="Pfam" id="PF07191">
    <property type="entry name" value="Zn_ribbon_6"/>
    <property type="match status" value="1"/>
</dbReference>
<dbReference type="InterPro" id="IPR010807">
    <property type="entry name" value="YfgJ-like"/>
</dbReference>
<proteinExistence type="predicted"/>
<sequence length="80" mass="8793">MSTLICPACSAELDSRSPEIRCGQCQAHYRIRAQCPTCQQELERLKACGAVDYFCNHCNSLVSKRTVIFEATPAGAGVRQ</sequence>
<gene>
    <name evidence="1" type="ORF">KAT72_02790</name>
</gene>
<comment type="caution">
    <text evidence="1">The sequence shown here is derived from an EMBL/GenBank/DDBJ whole genome shotgun (WGS) entry which is preliminary data.</text>
</comment>
<accession>A0ABS5GLI6</accession>
<protein>
    <submittedName>
        <fullName evidence="1">Zinc ribbon domain-containing protein</fullName>
    </submittedName>
</protein>
<name>A0ABS5GLI6_9GAMM</name>